<dbReference type="CDD" id="cd11530">
    <property type="entry name" value="NTP-PPase_DR2231_like"/>
    <property type="match status" value="1"/>
</dbReference>
<evidence type="ECO:0000313" key="1">
    <source>
        <dbReference type="EMBL" id="CAB5225860.1"/>
    </source>
</evidence>
<gene>
    <name evidence="1" type="ORF">UFOVP754_9</name>
</gene>
<protein>
    <submittedName>
        <fullName evidence="1">NTP pyrophosphohydrolase, DR2231-like</fullName>
    </submittedName>
</protein>
<sequence length="215" mass="24633">MIYFQPSHLEAVREFRITSGLPVSDKPIMLSKAAIDHHASLMREEVDEFNHAADLIGKLDAVIDCYYFAIGMLLHAGKPHWESEEFRAISMLMNRYYTWIQTTFDSLVPDALNASLIFDQLFNHVHNSNMSKFSKSEAEALIAVDKYFQQGKEVRAVKVNDLWVLKHYNGEQTKVLKGINFTPPEFEIEKTLRAYGLLKENLPLEAAKIADDEQP</sequence>
<proteinExistence type="predicted"/>
<name>A0A6J7X8B0_9CAUD</name>
<dbReference type="InterPro" id="IPR033653">
    <property type="entry name" value="NTP-PPase_DR2231-like"/>
</dbReference>
<dbReference type="GO" id="GO:0016787">
    <property type="term" value="F:hydrolase activity"/>
    <property type="evidence" value="ECO:0007669"/>
    <property type="project" value="UniProtKB-KW"/>
</dbReference>
<dbReference type="InterPro" id="IPR023292">
    <property type="entry name" value="NTP_PyroPHydrolase-like_dom_sf"/>
</dbReference>
<dbReference type="InterPro" id="IPR021130">
    <property type="entry name" value="PRib-ATP_PPHydrolase-like"/>
</dbReference>
<dbReference type="EMBL" id="LR798349">
    <property type="protein sequence ID" value="CAB5225860.1"/>
    <property type="molecule type" value="Genomic_DNA"/>
</dbReference>
<organism evidence="1">
    <name type="scientific">uncultured Caudovirales phage</name>
    <dbReference type="NCBI Taxonomy" id="2100421"/>
    <lineage>
        <taxon>Viruses</taxon>
        <taxon>Duplodnaviria</taxon>
        <taxon>Heunggongvirae</taxon>
        <taxon>Uroviricota</taxon>
        <taxon>Caudoviricetes</taxon>
        <taxon>Peduoviridae</taxon>
        <taxon>Maltschvirus</taxon>
        <taxon>Maltschvirus maltsch</taxon>
    </lineage>
</organism>
<reference evidence="1" key="1">
    <citation type="submission" date="2020-05" db="EMBL/GenBank/DDBJ databases">
        <authorList>
            <person name="Chiriac C."/>
            <person name="Salcher M."/>
            <person name="Ghai R."/>
            <person name="Kavagutti S V."/>
        </authorList>
    </citation>
    <scope>NUCLEOTIDE SEQUENCE</scope>
</reference>
<dbReference type="Pfam" id="PF01503">
    <property type="entry name" value="PRA-PH"/>
    <property type="match status" value="1"/>
</dbReference>
<accession>A0A6J7X8B0</accession>
<keyword evidence="1" id="KW-0378">Hydrolase</keyword>
<dbReference type="Gene3D" id="1.10.3420.10">
    <property type="entry name" value="putative ntp pyrophosphohydrolase like domain"/>
    <property type="match status" value="1"/>
</dbReference>